<proteinExistence type="predicted"/>
<dbReference type="EMBL" id="POAF01000005">
    <property type="protein sequence ID" value="RBM00657.1"/>
    <property type="molecule type" value="Genomic_DNA"/>
</dbReference>
<keyword evidence="2" id="KW-1185">Reference proteome</keyword>
<evidence type="ECO:0000313" key="2">
    <source>
        <dbReference type="Proteomes" id="UP000252167"/>
    </source>
</evidence>
<protein>
    <submittedName>
        <fullName evidence="1">Uncharacterized protein</fullName>
    </submittedName>
</protein>
<gene>
    <name evidence="1" type="ORF">C1H84_12025</name>
</gene>
<reference evidence="1 2" key="1">
    <citation type="submission" date="2018-01" db="EMBL/GenBank/DDBJ databases">
        <title>Glutamicibacter soli strain NHPC-3 Whole genome sequence and assembly.</title>
        <authorList>
            <person name="Choudhury P."/>
            <person name="Gupta D."/>
            <person name="Sengupta K."/>
            <person name="Jawed A."/>
            <person name="Sultana N."/>
            <person name="Saha P."/>
        </authorList>
    </citation>
    <scope>NUCLEOTIDE SEQUENCE [LARGE SCALE GENOMIC DNA]</scope>
    <source>
        <strain evidence="1 2">NHPC-3</strain>
    </source>
</reference>
<comment type="caution">
    <text evidence="1">The sequence shown here is derived from an EMBL/GenBank/DDBJ whole genome shotgun (WGS) entry which is preliminary data.</text>
</comment>
<evidence type="ECO:0000313" key="1">
    <source>
        <dbReference type="EMBL" id="RBM00657.1"/>
    </source>
</evidence>
<sequence>MVFDISGHYEAGVRAMLLVMDQRCAPNRETCSDAGSAVMVFQSSHARIARSEDGRRRAVANDWGTECF</sequence>
<organism evidence="1 2">
    <name type="scientific">Glutamicibacter soli</name>
    <dbReference type="NCBI Taxonomy" id="453836"/>
    <lineage>
        <taxon>Bacteria</taxon>
        <taxon>Bacillati</taxon>
        <taxon>Actinomycetota</taxon>
        <taxon>Actinomycetes</taxon>
        <taxon>Micrococcales</taxon>
        <taxon>Micrococcaceae</taxon>
        <taxon>Glutamicibacter</taxon>
    </lineage>
</organism>
<name>A0A365YE35_9MICC</name>
<accession>A0A365YE35</accession>
<dbReference type="AlphaFoldDB" id="A0A365YE35"/>
<dbReference type="Proteomes" id="UP000252167">
    <property type="component" value="Unassembled WGS sequence"/>
</dbReference>